<organism evidence="1 2">
    <name type="scientific">Stichopus japonicus</name>
    <name type="common">Sea cucumber</name>
    <dbReference type="NCBI Taxonomy" id="307972"/>
    <lineage>
        <taxon>Eukaryota</taxon>
        <taxon>Metazoa</taxon>
        <taxon>Echinodermata</taxon>
        <taxon>Eleutherozoa</taxon>
        <taxon>Echinozoa</taxon>
        <taxon>Holothuroidea</taxon>
        <taxon>Aspidochirotacea</taxon>
        <taxon>Aspidochirotida</taxon>
        <taxon>Stichopodidae</taxon>
        <taxon>Apostichopus</taxon>
    </lineage>
</organism>
<proteinExistence type="predicted"/>
<dbReference type="OrthoDB" id="10526464at2759"/>
<dbReference type="AlphaFoldDB" id="A0A2G8JPF8"/>
<comment type="caution">
    <text evidence="1">The sequence shown here is derived from an EMBL/GenBank/DDBJ whole genome shotgun (WGS) entry which is preliminary data.</text>
</comment>
<protein>
    <submittedName>
        <fullName evidence="1">Uncharacterized protein</fullName>
    </submittedName>
</protein>
<keyword evidence="2" id="KW-1185">Reference proteome</keyword>
<accession>A0A2G8JPF8</accession>
<dbReference type="EMBL" id="MRZV01001477">
    <property type="protein sequence ID" value="PIK37600.1"/>
    <property type="molecule type" value="Genomic_DNA"/>
</dbReference>
<evidence type="ECO:0000313" key="1">
    <source>
        <dbReference type="EMBL" id="PIK37600.1"/>
    </source>
</evidence>
<dbReference type="Proteomes" id="UP000230750">
    <property type="component" value="Unassembled WGS sequence"/>
</dbReference>
<gene>
    <name evidence="1" type="ORF">BSL78_25576</name>
</gene>
<reference evidence="1 2" key="1">
    <citation type="journal article" date="2017" name="PLoS Biol.">
        <title>The sea cucumber genome provides insights into morphological evolution and visceral regeneration.</title>
        <authorList>
            <person name="Zhang X."/>
            <person name="Sun L."/>
            <person name="Yuan J."/>
            <person name="Sun Y."/>
            <person name="Gao Y."/>
            <person name="Zhang L."/>
            <person name="Li S."/>
            <person name="Dai H."/>
            <person name="Hamel J.F."/>
            <person name="Liu C."/>
            <person name="Yu Y."/>
            <person name="Liu S."/>
            <person name="Lin W."/>
            <person name="Guo K."/>
            <person name="Jin S."/>
            <person name="Xu P."/>
            <person name="Storey K.B."/>
            <person name="Huan P."/>
            <person name="Zhang T."/>
            <person name="Zhou Y."/>
            <person name="Zhang J."/>
            <person name="Lin C."/>
            <person name="Li X."/>
            <person name="Xing L."/>
            <person name="Huo D."/>
            <person name="Sun M."/>
            <person name="Wang L."/>
            <person name="Mercier A."/>
            <person name="Li F."/>
            <person name="Yang H."/>
            <person name="Xiang J."/>
        </authorList>
    </citation>
    <scope>NUCLEOTIDE SEQUENCE [LARGE SCALE GENOMIC DNA]</scope>
    <source>
        <strain evidence="1">Shaxun</strain>
        <tissue evidence="1">Muscle</tissue>
    </source>
</reference>
<sequence>MTDKEQFLHDFRREANDTCRLLTNVDPQSQSDVLPVRNALNRLVVLRRALRYAKLGRLLNEDEYTVASMSLDGLKGAVTNLAQELETRPGHSVHFRSRRVSMPMRRGAPRYDISKTQLQFLLNCRFKKKQIAAIMHVSTKTVHNRLKTFNLATREYSAITDEDLDSAVRAVMMGNRRIGANAVLTR</sequence>
<name>A0A2G8JPF8_STIJA</name>
<evidence type="ECO:0000313" key="2">
    <source>
        <dbReference type="Proteomes" id="UP000230750"/>
    </source>
</evidence>